<evidence type="ECO:0000313" key="2">
    <source>
        <dbReference type="Proteomes" id="UP000701801"/>
    </source>
</evidence>
<dbReference type="OrthoDB" id="10372210at2759"/>
<dbReference type="Proteomes" id="UP000701801">
    <property type="component" value="Unassembled WGS sequence"/>
</dbReference>
<reference evidence="1" key="1">
    <citation type="submission" date="2021-07" db="EMBL/GenBank/DDBJ databases">
        <authorList>
            <person name="Durling M."/>
        </authorList>
    </citation>
    <scope>NUCLEOTIDE SEQUENCE</scope>
</reference>
<gene>
    <name evidence="1" type="ORF">HYALB_00005888</name>
</gene>
<dbReference type="EMBL" id="CAJVRM010000251">
    <property type="protein sequence ID" value="CAG8978302.1"/>
    <property type="molecule type" value="Genomic_DNA"/>
</dbReference>
<sequence length="118" mass="13556">MSSPYKLDMHRRNYTQHEPQQTTARNHYNIILNDLPSTIAGYTYTILFYIHPNLPLLDLNCLIETKNEIKFRQQDCELGSLLKQQKRGVSSGRIIKGLVSLIKVMAFGLGSLFSRSEL</sequence>
<name>A0A9N9Q8B6_9HELO</name>
<keyword evidence="2" id="KW-1185">Reference proteome</keyword>
<protein>
    <submittedName>
        <fullName evidence="1">Uncharacterized protein</fullName>
    </submittedName>
</protein>
<dbReference type="AlphaFoldDB" id="A0A9N9Q8B6"/>
<proteinExistence type="predicted"/>
<evidence type="ECO:0000313" key="1">
    <source>
        <dbReference type="EMBL" id="CAG8978302.1"/>
    </source>
</evidence>
<comment type="caution">
    <text evidence="1">The sequence shown here is derived from an EMBL/GenBank/DDBJ whole genome shotgun (WGS) entry which is preliminary data.</text>
</comment>
<organism evidence="1 2">
    <name type="scientific">Hymenoscyphus albidus</name>
    <dbReference type="NCBI Taxonomy" id="595503"/>
    <lineage>
        <taxon>Eukaryota</taxon>
        <taxon>Fungi</taxon>
        <taxon>Dikarya</taxon>
        <taxon>Ascomycota</taxon>
        <taxon>Pezizomycotina</taxon>
        <taxon>Leotiomycetes</taxon>
        <taxon>Helotiales</taxon>
        <taxon>Helotiaceae</taxon>
        <taxon>Hymenoscyphus</taxon>
    </lineage>
</organism>
<accession>A0A9N9Q8B6</accession>